<keyword evidence="1" id="KW-1133">Transmembrane helix</keyword>
<organism evidence="2 3">
    <name type="scientific">Clostridium neonatale</name>
    <dbReference type="NCBI Taxonomy" id="137838"/>
    <lineage>
        <taxon>Bacteria</taxon>
        <taxon>Bacillati</taxon>
        <taxon>Bacillota</taxon>
        <taxon>Clostridia</taxon>
        <taxon>Eubacteriales</taxon>
        <taxon>Clostridiaceae</taxon>
        <taxon>Clostridium</taxon>
    </lineage>
</organism>
<accession>A0AA86JIL0</accession>
<name>A0AA86JIL0_9CLOT</name>
<evidence type="ECO:0000313" key="3">
    <source>
        <dbReference type="Proteomes" id="UP000789738"/>
    </source>
</evidence>
<keyword evidence="1" id="KW-0812">Transmembrane</keyword>
<dbReference type="EMBL" id="CAKJVE010000004">
    <property type="protein sequence ID" value="CAG9704838.1"/>
    <property type="molecule type" value="Genomic_DNA"/>
</dbReference>
<sequence>MNLFGHGIALSSDYIIQAAPKLTADAAGIPVSNVISASVPLTIIMGLVTTISAFYFLRKDIRAGKISDEDKINEKTYDSKLISSKKVRRFLALSILVLFALDIF</sequence>
<proteinExistence type="predicted"/>
<evidence type="ECO:0000256" key="1">
    <source>
        <dbReference type="SAM" id="Phobius"/>
    </source>
</evidence>
<gene>
    <name evidence="2" type="ORF">CNEO_41489</name>
</gene>
<reference evidence="2" key="1">
    <citation type="submission" date="2021-10" db="EMBL/GenBank/DDBJ databases">
        <authorList>
            <person name="Mesa V."/>
        </authorList>
    </citation>
    <scope>NUCLEOTIDE SEQUENCE</scope>
    <source>
        <strain evidence="2">CC3_PB</strain>
    </source>
</reference>
<protein>
    <submittedName>
        <fullName evidence="2">Uncharacterized protein</fullName>
    </submittedName>
</protein>
<keyword evidence="1" id="KW-0472">Membrane</keyword>
<dbReference type="AlphaFoldDB" id="A0AA86JIL0"/>
<comment type="caution">
    <text evidence="2">The sequence shown here is derived from an EMBL/GenBank/DDBJ whole genome shotgun (WGS) entry which is preliminary data.</text>
</comment>
<dbReference type="Proteomes" id="UP000789738">
    <property type="component" value="Unassembled WGS sequence"/>
</dbReference>
<evidence type="ECO:0000313" key="2">
    <source>
        <dbReference type="EMBL" id="CAG9704838.1"/>
    </source>
</evidence>
<feature type="transmembrane region" description="Helical" evidence="1">
    <location>
        <begin position="34"/>
        <end position="57"/>
    </location>
</feature>